<feature type="domain" description="YrdC-like" evidence="1">
    <location>
        <begin position="12"/>
        <end position="199"/>
    </location>
</feature>
<protein>
    <submittedName>
        <fullName evidence="2">Threonylcarbamoyl-AMP synthase</fullName>
    </submittedName>
</protein>
<dbReference type="OrthoDB" id="9814580at2"/>
<dbReference type="InterPro" id="IPR052532">
    <property type="entry name" value="SUA5_domain"/>
</dbReference>
<dbReference type="InterPro" id="IPR017945">
    <property type="entry name" value="DHBP_synth_RibB-like_a/b_dom"/>
</dbReference>
<name>A0A2S7KN83_9FLAO</name>
<organism evidence="2 3">
    <name type="scientific">Aureitalea marina</name>
    <dbReference type="NCBI Taxonomy" id="930804"/>
    <lineage>
        <taxon>Bacteria</taxon>
        <taxon>Pseudomonadati</taxon>
        <taxon>Bacteroidota</taxon>
        <taxon>Flavobacteriia</taxon>
        <taxon>Flavobacteriales</taxon>
        <taxon>Flavobacteriaceae</taxon>
        <taxon>Aureitalea</taxon>
    </lineage>
</organism>
<keyword evidence="3" id="KW-1185">Reference proteome</keyword>
<dbReference type="SUPFAM" id="SSF55821">
    <property type="entry name" value="YrdC/RibB"/>
    <property type="match status" value="1"/>
</dbReference>
<gene>
    <name evidence="2" type="ORF">BST85_03515</name>
</gene>
<sequence length="203" mass="22542">MLLKIYPENPNPKQVEQVVEVLKKGGLIVFPTDTVYAFGCDLNNNKALHRLADIRGVDLAKANFSFICSDLSNLSDFTRQIDNPTYKILRRTLPGPYTFILPGSSKLPSAFKKKKEVGIRVPDHSVARSIVETLGNPLVSASLYDDDEILEYTTDPELIHEKWIDKVDLVVDSGYGGNVPSTVIDLRGDQPELIREGKGSVEI</sequence>
<dbReference type="RefSeq" id="WP_104811997.1">
    <property type="nucleotide sequence ID" value="NZ_MQUB01000001.1"/>
</dbReference>
<accession>A0A2S7KN83</accession>
<dbReference type="Pfam" id="PF01300">
    <property type="entry name" value="Sua5_yciO_yrdC"/>
    <property type="match status" value="1"/>
</dbReference>
<dbReference type="PANTHER" id="PTHR42828">
    <property type="entry name" value="DHBP SYNTHASE RIBB-LIKE ALPHA/BETA DOMAIN-CONTAINING PROTEIN"/>
    <property type="match status" value="1"/>
</dbReference>
<dbReference type="AlphaFoldDB" id="A0A2S7KN83"/>
<evidence type="ECO:0000313" key="3">
    <source>
        <dbReference type="Proteomes" id="UP000239800"/>
    </source>
</evidence>
<proteinExistence type="predicted"/>
<dbReference type="PROSITE" id="PS51163">
    <property type="entry name" value="YRDC"/>
    <property type="match status" value="1"/>
</dbReference>
<dbReference type="GO" id="GO:0003725">
    <property type="term" value="F:double-stranded RNA binding"/>
    <property type="evidence" value="ECO:0007669"/>
    <property type="project" value="InterPro"/>
</dbReference>
<dbReference type="NCBIfam" id="TIGR00057">
    <property type="entry name" value="L-threonylcarbamoyladenylate synthase"/>
    <property type="match status" value="1"/>
</dbReference>
<dbReference type="PANTHER" id="PTHR42828:SF3">
    <property type="entry name" value="THREONYLCARBAMOYL-AMP SYNTHASE"/>
    <property type="match status" value="1"/>
</dbReference>
<evidence type="ECO:0000313" key="2">
    <source>
        <dbReference type="EMBL" id="PQB04071.1"/>
    </source>
</evidence>
<dbReference type="EMBL" id="MQUB01000001">
    <property type="protein sequence ID" value="PQB04071.1"/>
    <property type="molecule type" value="Genomic_DNA"/>
</dbReference>
<dbReference type="Proteomes" id="UP000239800">
    <property type="component" value="Unassembled WGS sequence"/>
</dbReference>
<evidence type="ECO:0000259" key="1">
    <source>
        <dbReference type="PROSITE" id="PS51163"/>
    </source>
</evidence>
<reference evidence="2 3" key="1">
    <citation type="submission" date="2016-11" db="EMBL/GenBank/DDBJ databases">
        <title>Trade-off between light-utilization and light-protection in marine flavobacteria.</title>
        <authorList>
            <person name="Kumagai Y."/>
        </authorList>
    </citation>
    <scope>NUCLEOTIDE SEQUENCE [LARGE SCALE GENOMIC DNA]</scope>
    <source>
        <strain evidence="2 3">NBRC 107741</strain>
    </source>
</reference>
<comment type="caution">
    <text evidence="2">The sequence shown here is derived from an EMBL/GenBank/DDBJ whole genome shotgun (WGS) entry which is preliminary data.</text>
</comment>
<dbReference type="Gene3D" id="3.90.870.10">
    <property type="entry name" value="DHBP synthase"/>
    <property type="match status" value="1"/>
</dbReference>
<dbReference type="InterPro" id="IPR006070">
    <property type="entry name" value="Sua5-like_dom"/>
</dbReference>